<accession>A0A915ANQ0</accession>
<dbReference type="Proteomes" id="UP000887569">
    <property type="component" value="Unplaced"/>
</dbReference>
<dbReference type="AlphaFoldDB" id="A0A915ANQ0"/>
<proteinExistence type="predicted"/>
<keyword evidence="1" id="KW-1185">Reference proteome</keyword>
<reference evidence="2" key="1">
    <citation type="submission" date="2022-11" db="UniProtKB">
        <authorList>
            <consortium name="WormBaseParasite"/>
        </authorList>
    </citation>
    <scope>IDENTIFICATION</scope>
</reference>
<organism evidence="1 2">
    <name type="scientific">Parascaris univalens</name>
    <name type="common">Nematode worm</name>
    <dbReference type="NCBI Taxonomy" id="6257"/>
    <lineage>
        <taxon>Eukaryota</taxon>
        <taxon>Metazoa</taxon>
        <taxon>Ecdysozoa</taxon>
        <taxon>Nematoda</taxon>
        <taxon>Chromadorea</taxon>
        <taxon>Rhabditida</taxon>
        <taxon>Spirurina</taxon>
        <taxon>Ascaridomorpha</taxon>
        <taxon>Ascaridoidea</taxon>
        <taxon>Ascarididae</taxon>
        <taxon>Parascaris</taxon>
    </lineage>
</organism>
<evidence type="ECO:0000313" key="2">
    <source>
        <dbReference type="WBParaSite" id="PgR010_g050_t01"/>
    </source>
</evidence>
<dbReference type="WBParaSite" id="PgR010_g050_t01">
    <property type="protein sequence ID" value="PgR010_g050_t01"/>
    <property type="gene ID" value="PgR010_g050"/>
</dbReference>
<name>A0A915ANQ0_PARUN</name>
<protein>
    <submittedName>
        <fullName evidence="2">Uncharacterized protein</fullName>
    </submittedName>
</protein>
<sequence>MNINGTLINKSNEWNEKKIDLDENASDITADNVKAKAMIEPAHIVFVNASNKDISQ</sequence>
<evidence type="ECO:0000313" key="1">
    <source>
        <dbReference type="Proteomes" id="UP000887569"/>
    </source>
</evidence>